<dbReference type="AlphaFoldDB" id="R8BM04"/>
<protein>
    <submittedName>
        <fullName evidence="3">Putative fungal specific transcription factor protein</fullName>
    </submittedName>
</protein>
<dbReference type="KEGG" id="tmn:UCRPA7_4201"/>
<sequence>MSTGIPSRPTSAGVEPSDEPLIADDDDEPTPTEIQKADLLITQQWLRLIVWQSSFRQGLLSWAAPHESMHFAFPLAIARRTAGVLSSLPSSAVEVHGMGIFEKIFEIGTWCINVLGACDSASAAGTPISEINPSMMGFGSSGGGIMGMDFVGAGGDLGILGLSRKGVAVDPLEFFVRTLSASPNSRTQFADRLLMFAQERPGGMRMSLSPVLTLPSPAIDDSTWNSGTAGTIGSVVGEVKEENDAEAGLPGYEMSGALGDVFSEPLPPASLSGVAVDPTSSDGVMPMSGYLGAQEAPTSVPPSFAGWSVGDVGQEMGMNFQVVPTVEDAYFSHSGEASPILSRNNSGTSINRRSDQRGGVNEDESVPRMHDVQHRSSSHQDLGVFW</sequence>
<reference evidence="4" key="1">
    <citation type="journal article" date="2013" name="Genome Announc.">
        <title>Draft genome sequence of the ascomycete Phaeoacremonium aleophilum strain UCR-PA7, a causal agent of the esca disease complex in grapevines.</title>
        <authorList>
            <person name="Blanco-Ulate B."/>
            <person name="Rolshausen P."/>
            <person name="Cantu D."/>
        </authorList>
    </citation>
    <scope>NUCLEOTIDE SEQUENCE [LARGE SCALE GENOMIC DNA]</scope>
    <source>
        <strain evidence="4">UCR-PA7</strain>
    </source>
</reference>
<feature type="compositionally biased region" description="Polar residues" evidence="2">
    <location>
        <begin position="1"/>
        <end position="10"/>
    </location>
</feature>
<dbReference type="Proteomes" id="UP000014074">
    <property type="component" value="Unassembled WGS sequence"/>
</dbReference>
<proteinExistence type="predicted"/>
<gene>
    <name evidence="3" type="ORF">UCRPA7_4201</name>
</gene>
<keyword evidence="4" id="KW-1185">Reference proteome</keyword>
<evidence type="ECO:0000256" key="1">
    <source>
        <dbReference type="ARBA" id="ARBA00023242"/>
    </source>
</evidence>
<dbReference type="InterPro" id="IPR050797">
    <property type="entry name" value="Carb_Metab_Trans_Reg"/>
</dbReference>
<dbReference type="EMBL" id="KB933100">
    <property type="protein sequence ID" value="EOO00310.1"/>
    <property type="molecule type" value="Genomic_DNA"/>
</dbReference>
<dbReference type="eggNOG" id="ENOG502QSK9">
    <property type="taxonomic scope" value="Eukaryota"/>
</dbReference>
<feature type="region of interest" description="Disordered" evidence="2">
    <location>
        <begin position="1"/>
        <end position="29"/>
    </location>
</feature>
<name>R8BM04_PHAM7</name>
<feature type="compositionally biased region" description="Acidic residues" evidence="2">
    <location>
        <begin position="16"/>
        <end position="29"/>
    </location>
</feature>
<evidence type="ECO:0000313" key="3">
    <source>
        <dbReference type="EMBL" id="EOO00310.1"/>
    </source>
</evidence>
<keyword evidence="1" id="KW-0539">Nucleus</keyword>
<dbReference type="HOGENOM" id="CLU_716082_0_0_1"/>
<feature type="compositionally biased region" description="Polar residues" evidence="2">
    <location>
        <begin position="341"/>
        <end position="351"/>
    </location>
</feature>
<dbReference type="OrthoDB" id="271595at2759"/>
<dbReference type="GeneID" id="19324628"/>
<dbReference type="PANTHER" id="PTHR31668">
    <property type="entry name" value="GLUCOSE TRANSPORT TRANSCRIPTION REGULATOR RGT1-RELATED-RELATED"/>
    <property type="match status" value="1"/>
</dbReference>
<feature type="compositionally biased region" description="Basic and acidic residues" evidence="2">
    <location>
        <begin position="365"/>
        <end position="374"/>
    </location>
</feature>
<organism evidence="3 4">
    <name type="scientific">Phaeoacremonium minimum (strain UCR-PA7)</name>
    <name type="common">Esca disease fungus</name>
    <name type="synonym">Togninia minima</name>
    <dbReference type="NCBI Taxonomy" id="1286976"/>
    <lineage>
        <taxon>Eukaryota</taxon>
        <taxon>Fungi</taxon>
        <taxon>Dikarya</taxon>
        <taxon>Ascomycota</taxon>
        <taxon>Pezizomycotina</taxon>
        <taxon>Sordariomycetes</taxon>
        <taxon>Sordariomycetidae</taxon>
        <taxon>Togniniales</taxon>
        <taxon>Togniniaceae</taxon>
        <taxon>Phaeoacremonium</taxon>
    </lineage>
</organism>
<dbReference type="RefSeq" id="XP_007914977.1">
    <property type="nucleotide sequence ID" value="XM_007916786.1"/>
</dbReference>
<evidence type="ECO:0000313" key="4">
    <source>
        <dbReference type="Proteomes" id="UP000014074"/>
    </source>
</evidence>
<evidence type="ECO:0000256" key="2">
    <source>
        <dbReference type="SAM" id="MobiDB-lite"/>
    </source>
</evidence>
<feature type="region of interest" description="Disordered" evidence="2">
    <location>
        <begin position="336"/>
        <end position="386"/>
    </location>
</feature>
<dbReference type="PANTHER" id="PTHR31668:SF29">
    <property type="entry name" value="ZN(2)-C6 FUNGAL-TYPE DOMAIN-CONTAINING PROTEIN"/>
    <property type="match status" value="1"/>
</dbReference>
<accession>R8BM04</accession>